<organism evidence="2 3">
    <name type="scientific">Parthenolecanium corni</name>
    <dbReference type="NCBI Taxonomy" id="536013"/>
    <lineage>
        <taxon>Eukaryota</taxon>
        <taxon>Metazoa</taxon>
        <taxon>Ecdysozoa</taxon>
        <taxon>Arthropoda</taxon>
        <taxon>Hexapoda</taxon>
        <taxon>Insecta</taxon>
        <taxon>Pterygota</taxon>
        <taxon>Neoptera</taxon>
        <taxon>Paraneoptera</taxon>
        <taxon>Hemiptera</taxon>
        <taxon>Sternorrhyncha</taxon>
        <taxon>Coccoidea</taxon>
        <taxon>Coccidae</taxon>
        <taxon>Parthenolecanium</taxon>
    </lineage>
</organism>
<dbReference type="AlphaFoldDB" id="A0AAN9TLE4"/>
<feature type="region of interest" description="Disordered" evidence="1">
    <location>
        <begin position="1"/>
        <end position="69"/>
    </location>
</feature>
<protein>
    <submittedName>
        <fullName evidence="2">Uncharacterized protein</fullName>
    </submittedName>
</protein>
<gene>
    <name evidence="2" type="ORF">V9T40_013197</name>
</gene>
<comment type="caution">
    <text evidence="2">The sequence shown here is derived from an EMBL/GenBank/DDBJ whole genome shotgun (WGS) entry which is preliminary data.</text>
</comment>
<evidence type="ECO:0000256" key="1">
    <source>
        <dbReference type="SAM" id="MobiDB-lite"/>
    </source>
</evidence>
<proteinExistence type="predicted"/>
<evidence type="ECO:0000313" key="2">
    <source>
        <dbReference type="EMBL" id="KAK7595372.1"/>
    </source>
</evidence>
<accession>A0AAN9TLE4</accession>
<keyword evidence="3" id="KW-1185">Reference proteome</keyword>
<dbReference type="Proteomes" id="UP001367676">
    <property type="component" value="Unassembled WGS sequence"/>
</dbReference>
<reference evidence="2 3" key="1">
    <citation type="submission" date="2024-03" db="EMBL/GenBank/DDBJ databases">
        <title>Adaptation during the transition from Ophiocordyceps entomopathogen to insect associate is accompanied by gene loss and intensified selection.</title>
        <authorList>
            <person name="Ward C.M."/>
            <person name="Onetto C.A."/>
            <person name="Borneman A.R."/>
        </authorList>
    </citation>
    <scope>NUCLEOTIDE SEQUENCE [LARGE SCALE GENOMIC DNA]</scope>
    <source>
        <strain evidence="2">AWRI1</strain>
        <tissue evidence="2">Single Adult Female</tissue>
    </source>
</reference>
<dbReference type="EMBL" id="JBBCAQ010000018">
    <property type="protein sequence ID" value="KAK7595372.1"/>
    <property type="molecule type" value="Genomic_DNA"/>
</dbReference>
<name>A0AAN9TLE4_9HEMI</name>
<feature type="compositionally biased region" description="Acidic residues" evidence="1">
    <location>
        <begin position="17"/>
        <end position="27"/>
    </location>
</feature>
<evidence type="ECO:0000313" key="3">
    <source>
        <dbReference type="Proteomes" id="UP001367676"/>
    </source>
</evidence>
<sequence length="164" mass="16673">MPAAVELRSRRSSCCNEDMDMDMDMDSDGLSNEWPGERSGDSGVAAGPPSWLSDDTDEPAGAEADGLNGSGFALRRSGKWHAAAEAKGTLLVAFGSAAFSFIVGGGGGGGGGDGGAAPNSAHRFTDVDFDFAPNFYLSNKGYVRPTQPFRAGSEEAGGGGRDGG</sequence>